<comment type="caution">
    <text evidence="2">The sequence shown here is derived from an EMBL/GenBank/DDBJ whole genome shotgun (WGS) entry which is preliminary data.</text>
</comment>
<dbReference type="AlphaFoldDB" id="K1YP58"/>
<evidence type="ECO:0000256" key="1">
    <source>
        <dbReference type="SAM" id="MobiDB-lite"/>
    </source>
</evidence>
<feature type="region of interest" description="Disordered" evidence="1">
    <location>
        <begin position="1"/>
        <end position="42"/>
    </location>
</feature>
<organism evidence="2">
    <name type="scientific">uncultured bacterium</name>
    <name type="common">gcode 4</name>
    <dbReference type="NCBI Taxonomy" id="1234023"/>
    <lineage>
        <taxon>Bacteria</taxon>
        <taxon>environmental samples</taxon>
    </lineage>
</organism>
<gene>
    <name evidence="2" type="ORF">ACD_71C00038G0002</name>
</gene>
<accession>K1YP58</accession>
<feature type="non-terminal residue" evidence="2">
    <location>
        <position position="525"/>
    </location>
</feature>
<evidence type="ECO:0000313" key="2">
    <source>
        <dbReference type="EMBL" id="EKD44700.1"/>
    </source>
</evidence>
<name>K1YP58_9BACT</name>
<feature type="compositionally biased region" description="Basic and acidic residues" evidence="1">
    <location>
        <begin position="26"/>
        <end position="42"/>
    </location>
</feature>
<dbReference type="EMBL" id="AMFJ01028769">
    <property type="protein sequence ID" value="EKD44700.1"/>
    <property type="molecule type" value="Genomic_DNA"/>
</dbReference>
<reference evidence="2" key="1">
    <citation type="journal article" date="2012" name="Science">
        <title>Fermentation, hydrogen, and sulfur metabolism in multiple uncultivated bacterial phyla.</title>
        <authorList>
            <person name="Wrighton K.C."/>
            <person name="Thomas B.C."/>
            <person name="Sharon I."/>
            <person name="Miller C.S."/>
            <person name="Castelle C.J."/>
            <person name="VerBerkmoes N.C."/>
            <person name="Wilkins M.J."/>
            <person name="Hettich R.L."/>
            <person name="Lipton M.S."/>
            <person name="Williams K.H."/>
            <person name="Long P.E."/>
            <person name="Banfield J.F."/>
        </authorList>
    </citation>
    <scope>NUCLEOTIDE SEQUENCE [LARGE SCALE GENOMIC DNA]</scope>
</reference>
<sequence length="525" mass="61863">MSETGKYNPELQAGIRKSVDGPVDLGRSDEGELEKDREYSSQELEKRTESWYDFLQNEWDRKLELLNGTDFSLRKELLDMNLDYTEGNNKEDKEFKNEVSNKIAQAIEISKDWEENVNEGALLELFVYVAEYRAKQEKSKLSLGKIFVTTIINKPGVGHIERGSGEGFKKETYKRNAEFKRILEDKMLAYYKVEITDKSEMSKEDREIYDNMVRTSFDGHYRGYVIPSLGLSFTVSDLEGVGTYVINDMPDVSNIQDVSEFFSDTSKYPRRLIKWDKEKGMENWQENIEYVLDNSEQFFKDTNGIKDNFVEKRLDDSKEYNQRKEQIMKLLLSAYKKWLESDRKPGDVFNSTWIKNNVGRTIIFWLYRHYEGGNIKDFVEETSRYVLEYSEEYPWCIDLVKDFDYRETGKEKTNVSRIIVIIDAYKKWLSLDEKDRGSFSSRWLRDKKRGGTGGLLDIISHEYKENGGVLAFFKLVDEYLTEHQDEYPNITGLYKNFVYRDMSKEETHETMIIAIIDAYKKWLSL</sequence>
<proteinExistence type="predicted"/>
<protein>
    <submittedName>
        <fullName evidence="2">Uncharacterized protein</fullName>
    </submittedName>
</protein>